<evidence type="ECO:0000259" key="8">
    <source>
        <dbReference type="PROSITE" id="PS51384"/>
    </source>
</evidence>
<evidence type="ECO:0000256" key="4">
    <source>
        <dbReference type="ARBA" id="ARBA00023002"/>
    </source>
</evidence>
<evidence type="ECO:0000256" key="5">
    <source>
        <dbReference type="ARBA" id="ARBA00023004"/>
    </source>
</evidence>
<dbReference type="PANTHER" id="PTHR47354">
    <property type="entry name" value="NADH OXIDOREDUCTASE HCR"/>
    <property type="match status" value="1"/>
</dbReference>
<dbReference type="Pfam" id="PF00111">
    <property type="entry name" value="Fer2"/>
    <property type="match status" value="1"/>
</dbReference>
<dbReference type="Gene3D" id="3.10.20.30">
    <property type="match status" value="1"/>
</dbReference>
<keyword evidence="5" id="KW-0408">Iron</keyword>
<dbReference type="SUPFAM" id="SSF54292">
    <property type="entry name" value="2Fe-2S ferredoxin-like"/>
    <property type="match status" value="1"/>
</dbReference>
<dbReference type="CDD" id="cd06185">
    <property type="entry name" value="PDR_like"/>
    <property type="match status" value="1"/>
</dbReference>
<dbReference type="EMBL" id="AYXT01000010">
    <property type="protein sequence ID" value="ETF01523.1"/>
    <property type="molecule type" value="Genomic_DNA"/>
</dbReference>
<keyword evidence="1" id="KW-0285">Flavoprotein</keyword>
<dbReference type="PRINTS" id="PR00409">
    <property type="entry name" value="PHDIOXRDTASE"/>
</dbReference>
<dbReference type="PROSITE" id="PS51384">
    <property type="entry name" value="FAD_FR"/>
    <property type="match status" value="1"/>
</dbReference>
<dbReference type="InterPro" id="IPR017938">
    <property type="entry name" value="Riboflavin_synthase-like_b-brl"/>
</dbReference>
<evidence type="ECO:0000256" key="2">
    <source>
        <dbReference type="ARBA" id="ARBA00022714"/>
    </source>
</evidence>
<dbReference type="SUPFAM" id="SSF52343">
    <property type="entry name" value="Ferredoxin reductase-like, C-terminal NADP-linked domain"/>
    <property type="match status" value="1"/>
</dbReference>
<dbReference type="InterPro" id="IPR001041">
    <property type="entry name" value="2Fe-2S_ferredoxin-type"/>
</dbReference>
<dbReference type="InterPro" id="IPR006058">
    <property type="entry name" value="2Fe2S_fd_BS"/>
</dbReference>
<evidence type="ECO:0000256" key="6">
    <source>
        <dbReference type="ARBA" id="ARBA00023014"/>
    </source>
</evidence>
<dbReference type="InterPro" id="IPR017927">
    <property type="entry name" value="FAD-bd_FR_type"/>
</dbReference>
<accession>V8QQC2</accession>
<evidence type="ECO:0000259" key="7">
    <source>
        <dbReference type="PROSITE" id="PS51085"/>
    </source>
</evidence>
<dbReference type="CDD" id="cd00207">
    <property type="entry name" value="fer2"/>
    <property type="match status" value="1"/>
</dbReference>
<dbReference type="Proteomes" id="UP000018733">
    <property type="component" value="Unassembled WGS sequence"/>
</dbReference>
<dbReference type="InterPro" id="IPR012675">
    <property type="entry name" value="Beta-grasp_dom_sf"/>
</dbReference>
<dbReference type="GO" id="GO:0051537">
    <property type="term" value="F:2 iron, 2 sulfur cluster binding"/>
    <property type="evidence" value="ECO:0007669"/>
    <property type="project" value="UniProtKB-KW"/>
</dbReference>
<dbReference type="PROSITE" id="PS00197">
    <property type="entry name" value="2FE2S_FER_1"/>
    <property type="match status" value="1"/>
</dbReference>
<dbReference type="Gene3D" id="3.40.50.80">
    <property type="entry name" value="Nucleotide-binding domain of ferredoxin-NADP reductase (FNR) module"/>
    <property type="match status" value="1"/>
</dbReference>
<comment type="caution">
    <text evidence="9">The sequence shown here is derived from an EMBL/GenBank/DDBJ whole genome shotgun (WGS) entry which is preliminary data.</text>
</comment>
<keyword evidence="2" id="KW-0001">2Fe-2S</keyword>
<keyword evidence="3" id="KW-0479">Metal-binding</keyword>
<feature type="domain" description="FAD-binding FR-type" evidence="8">
    <location>
        <begin position="3"/>
        <end position="105"/>
    </location>
</feature>
<dbReference type="PANTHER" id="PTHR47354:SF1">
    <property type="entry name" value="CARNITINE MONOOXYGENASE REDUCTASE SUBUNIT"/>
    <property type="match status" value="1"/>
</dbReference>
<dbReference type="PATRIC" id="fig|1424334.3.peg.2405"/>
<dbReference type="InterPro" id="IPR036010">
    <property type="entry name" value="2Fe-2S_ferredoxin-like_sf"/>
</dbReference>
<dbReference type="InterPro" id="IPR001433">
    <property type="entry name" value="OxRdtase_FAD/NAD-bd"/>
</dbReference>
<dbReference type="STRING" id="1424334.W822_11940"/>
<dbReference type="GO" id="GO:0046872">
    <property type="term" value="F:metal ion binding"/>
    <property type="evidence" value="ECO:0007669"/>
    <property type="project" value="UniProtKB-KW"/>
</dbReference>
<dbReference type="HOGENOM" id="CLU_003827_17_0_4"/>
<dbReference type="eggNOG" id="COG1018">
    <property type="taxonomic scope" value="Bacteria"/>
</dbReference>
<dbReference type="OrthoDB" id="544091at2"/>
<dbReference type="InterPro" id="IPR050415">
    <property type="entry name" value="MRET"/>
</dbReference>
<evidence type="ECO:0000313" key="10">
    <source>
        <dbReference type="Proteomes" id="UP000018733"/>
    </source>
</evidence>
<feature type="domain" description="2Fe-2S ferredoxin-type" evidence="7">
    <location>
        <begin position="235"/>
        <end position="320"/>
    </location>
</feature>
<evidence type="ECO:0000313" key="9">
    <source>
        <dbReference type="EMBL" id="ETF01523.1"/>
    </source>
</evidence>
<dbReference type="Pfam" id="PF00175">
    <property type="entry name" value="NAD_binding_1"/>
    <property type="match status" value="1"/>
</dbReference>
<dbReference type="SUPFAM" id="SSF63380">
    <property type="entry name" value="Riboflavin synthase domain-like"/>
    <property type="match status" value="1"/>
</dbReference>
<organism evidence="9 10">
    <name type="scientific">Advenella kashmirensis W13003</name>
    <dbReference type="NCBI Taxonomy" id="1424334"/>
    <lineage>
        <taxon>Bacteria</taxon>
        <taxon>Pseudomonadati</taxon>
        <taxon>Pseudomonadota</taxon>
        <taxon>Betaproteobacteria</taxon>
        <taxon>Burkholderiales</taxon>
        <taxon>Alcaligenaceae</taxon>
    </lineage>
</organism>
<evidence type="ECO:0000256" key="3">
    <source>
        <dbReference type="ARBA" id="ARBA00022723"/>
    </source>
</evidence>
<sequence length="320" mass="34683">MTADIIRTQIRQIRLESEATASFELWPVGEQYLPSFTPGAHIDIHLPGGLRRSYSLINNGGEPRHYNIAVKKELESRGGSSWFHDNARVGMTLDISLPSNDFELIENASHTILIAGGIGITPIISMISRLIELGSSWELHYCARSFAHMAFRDELRSLANCGKGAIHLYVDNLADHKRLDLSAIFGSAASTAHLYCCGPAGMLEAFIAAAKGRQPDTVHYERFAAANAAATDGGFEVKLARDGRTLSVPEGKSILDTLLDAGVDVPYACSQGICGSCVTTVLDGIPDHRDECLSDEQREANKSMMICCSGSRSKTLTLDL</sequence>
<keyword evidence="6" id="KW-0411">Iron-sulfur</keyword>
<keyword evidence="10" id="KW-1185">Reference proteome</keyword>
<dbReference type="PROSITE" id="PS51085">
    <property type="entry name" value="2FE2S_FER_2"/>
    <property type="match status" value="1"/>
</dbReference>
<protein>
    <submittedName>
        <fullName evidence="9">Ferredoxin</fullName>
    </submittedName>
</protein>
<keyword evidence="4" id="KW-0560">Oxidoreductase</keyword>
<dbReference type="Gene3D" id="2.40.30.10">
    <property type="entry name" value="Translation factors"/>
    <property type="match status" value="1"/>
</dbReference>
<dbReference type="InterPro" id="IPR039261">
    <property type="entry name" value="FNR_nucleotide-bd"/>
</dbReference>
<dbReference type="GO" id="GO:0016491">
    <property type="term" value="F:oxidoreductase activity"/>
    <property type="evidence" value="ECO:0007669"/>
    <property type="project" value="UniProtKB-KW"/>
</dbReference>
<dbReference type="AlphaFoldDB" id="V8QQC2"/>
<name>V8QQC2_9BURK</name>
<gene>
    <name evidence="9" type="ORF">W822_11940</name>
</gene>
<reference evidence="9 10" key="1">
    <citation type="journal article" date="2014" name="Genome Announc.">
        <title>Draft Genome Sequence of Advenella kashmirensis Strain W13003, a Polycyclic Aromatic Hydrocarbon-Degrading Bacterium.</title>
        <authorList>
            <person name="Wang X."/>
            <person name="Jin D."/>
            <person name="Zhou L."/>
            <person name="Wu L."/>
            <person name="An W."/>
            <person name="Zhao L."/>
        </authorList>
    </citation>
    <scope>NUCLEOTIDE SEQUENCE [LARGE SCALE GENOMIC DNA]</scope>
    <source>
        <strain evidence="9 10">W13003</strain>
    </source>
</reference>
<proteinExistence type="predicted"/>
<evidence type="ECO:0000256" key="1">
    <source>
        <dbReference type="ARBA" id="ARBA00022630"/>
    </source>
</evidence>